<dbReference type="InterPro" id="IPR043129">
    <property type="entry name" value="ATPase_NBD"/>
</dbReference>
<protein>
    <submittedName>
        <fullName evidence="3">Cell division protein FtsA</fullName>
    </submittedName>
</protein>
<reference evidence="3" key="1">
    <citation type="journal article" date="2020" name="bioRxiv">
        <title>A rank-normalized archaeal taxonomy based on genome phylogeny resolves widespread incomplete and uneven classifications.</title>
        <authorList>
            <person name="Rinke C."/>
            <person name="Chuvochina M."/>
            <person name="Mussig A.J."/>
            <person name="Chaumeil P.-A."/>
            <person name="Waite D.W."/>
            <person name="Whitman W.B."/>
            <person name="Parks D.H."/>
            <person name="Hugenholtz P."/>
        </authorList>
    </citation>
    <scope>NUCLEOTIDE SEQUENCE</scope>
    <source>
        <strain evidence="3">UBA8853</strain>
    </source>
</reference>
<keyword evidence="3" id="KW-0131">Cell cycle</keyword>
<sequence length="541" mass="58946">MHVVAVDLGTEVISAAVGRLRSGNLMVKGYSERYILDPTIMERGNVRYVKGVSRIVKKTVEEALRDAGVSPSDVEGIGLSMTGDRFTMVEAEASVSPEGKLRIEDIGYTLAHRLEFSPENWPISVDIVDLKVDGAEVDPRELGADHPDGLIGSQVTHLQFRAIVSNTSLGLINNLERIARLLNMKLITISVEPLAVAKAIRDYKIENCLLIDSGGGTTDISVVRNTLVEVCHSIKVGGRDFTLAIANDLGLTYEEAENIKKKINSPMADSELSRYDLTRREVLEAIEEVAEYVRDAVRSAVKSIIRSLDMNVPERVELYGGGVLLDQAETAVREAILDAYRDYLGIVPRVEMLEASKIPHIGKQLAGPMRVVAVSVLRDTALCQQCSGRDVKVVIDEFRAPEGRYYLEVGGRIEDSVKIPRRTGLKEAIISAIKEIILMQPAPVTAELRGRAYAGTVTIKFEGVDSTDDVDGVKVNVSGSEVEDTVDTLPKEYKIVQVKEMGPILIPVDELQEVEGGVSETAGNVTGLKEGLDDSGGNEPR</sequence>
<dbReference type="PANTHER" id="PTHR32432">
    <property type="entry name" value="CELL DIVISION PROTEIN FTSA-RELATED"/>
    <property type="match status" value="1"/>
</dbReference>
<dbReference type="SUPFAM" id="SSF53067">
    <property type="entry name" value="Actin-like ATPase domain"/>
    <property type="match status" value="2"/>
</dbReference>
<dbReference type="PROSITE" id="PS00329">
    <property type="entry name" value="HSP70_2"/>
    <property type="match status" value="1"/>
</dbReference>
<dbReference type="EMBL" id="DUJS01000004">
    <property type="protein sequence ID" value="HII70389.1"/>
    <property type="molecule type" value="Genomic_DNA"/>
</dbReference>
<dbReference type="InterPro" id="IPR018181">
    <property type="entry name" value="Heat_shock_70_CS"/>
</dbReference>
<keyword evidence="3" id="KW-0132">Cell division</keyword>
<proteinExistence type="predicted"/>
<evidence type="ECO:0000313" key="3">
    <source>
        <dbReference type="EMBL" id="HII70389.1"/>
    </source>
</evidence>
<dbReference type="InterPro" id="IPR050696">
    <property type="entry name" value="FtsA/MreB"/>
</dbReference>
<dbReference type="AlphaFoldDB" id="A0A832T6D2"/>
<dbReference type="Gene3D" id="3.30.420.40">
    <property type="match status" value="1"/>
</dbReference>
<dbReference type="SMART" id="SM00842">
    <property type="entry name" value="FtsA"/>
    <property type="match status" value="1"/>
</dbReference>
<name>A0A832T6D2_9EURY</name>
<gene>
    <name evidence="3" type="ORF">HA336_04060</name>
</gene>
<dbReference type="GO" id="GO:0051301">
    <property type="term" value="P:cell division"/>
    <property type="evidence" value="ECO:0007669"/>
    <property type="project" value="UniProtKB-KW"/>
</dbReference>
<feature type="region of interest" description="Disordered" evidence="1">
    <location>
        <begin position="517"/>
        <end position="541"/>
    </location>
</feature>
<comment type="caution">
    <text evidence="3">The sequence shown here is derived from an EMBL/GenBank/DDBJ whole genome shotgun (WGS) entry which is preliminary data.</text>
</comment>
<dbReference type="Proteomes" id="UP000619545">
    <property type="component" value="Unassembled WGS sequence"/>
</dbReference>
<dbReference type="InterPro" id="IPR003494">
    <property type="entry name" value="SHS2_FtsA"/>
</dbReference>
<evidence type="ECO:0000259" key="2">
    <source>
        <dbReference type="SMART" id="SM00842"/>
    </source>
</evidence>
<feature type="domain" description="SHS2" evidence="2">
    <location>
        <begin position="3"/>
        <end position="200"/>
    </location>
</feature>
<evidence type="ECO:0000256" key="1">
    <source>
        <dbReference type="SAM" id="MobiDB-lite"/>
    </source>
</evidence>
<evidence type="ECO:0000313" key="4">
    <source>
        <dbReference type="Proteomes" id="UP000619545"/>
    </source>
</evidence>
<accession>A0A832T6D2</accession>
<dbReference type="Pfam" id="PF14450">
    <property type="entry name" value="FtsA"/>
    <property type="match status" value="1"/>
</dbReference>
<dbReference type="SMR" id="A0A832T6D2"/>
<organism evidence="3 4">
    <name type="scientific">Methanopyrus kandleri</name>
    <dbReference type="NCBI Taxonomy" id="2320"/>
    <lineage>
        <taxon>Archaea</taxon>
        <taxon>Methanobacteriati</taxon>
        <taxon>Methanobacteriota</taxon>
        <taxon>Methanomada group</taxon>
        <taxon>Methanopyri</taxon>
        <taxon>Methanopyrales</taxon>
        <taxon>Methanopyraceae</taxon>
        <taxon>Methanopyrus</taxon>
    </lineage>
</organism>